<dbReference type="InterPro" id="IPR033891">
    <property type="entry name" value="TTC38"/>
</dbReference>
<evidence type="ECO:0000256" key="3">
    <source>
        <dbReference type="ARBA" id="ARBA00022737"/>
    </source>
</evidence>
<comment type="caution">
    <text evidence="5">The sequence shown here is derived from an EMBL/GenBank/DDBJ whole genome shotgun (WGS) entry which is preliminary data.</text>
</comment>
<proteinExistence type="inferred from homology"/>
<sequence length="416" mass="47288">MLKDSQELLVTTDSPDAIAAINRFIDQALFYGKDAEIAILQAITADPTCALAHAYAAAYYLSQENKIAWQQAQPHLQTAQKNSAKITNREQLYVQAILAWANKEIDVAIALHEEITNKFPQDLISVQQGQYHYFYLGDKERLLQIAQKVLPANPEHHYLYGMVAFGLEQCHQLAAAEAMARKATAMNRYNPWAHHAVAHVLETQGRVEEGIAWMESFADTWDNCNSMLYTHNWWHVALYYLERGDIEKVLSLYDIHIWGCANKRSPKDQVGAISLLLRLELRGVNVGSRWQEISAYLYPRIHEHALPFQDLHYVYAIAKAGFTNWVNQMLHSIEQHALSVNPFLRQGWIEVAIPAARGMVAHAKGDFNTAITQLKPVLPRLHEIGGSHAQRVLFKQVYQDALLLAEKQNWIYGITA</sequence>
<keyword evidence="4" id="KW-0802">TPR repeat</keyword>
<keyword evidence="6" id="KW-1185">Reference proteome</keyword>
<gene>
    <name evidence="5" type="ORF">CEN44_11145</name>
</gene>
<dbReference type="CDD" id="cd05804">
    <property type="entry name" value="StaR_like"/>
    <property type="match status" value="1"/>
</dbReference>
<organism evidence="5 6">
    <name type="scientific">Fischerella muscicola CCMEE 5323</name>
    <dbReference type="NCBI Taxonomy" id="2019572"/>
    <lineage>
        <taxon>Bacteria</taxon>
        <taxon>Bacillati</taxon>
        <taxon>Cyanobacteriota</taxon>
        <taxon>Cyanophyceae</taxon>
        <taxon>Nostocales</taxon>
        <taxon>Hapalosiphonaceae</taxon>
        <taxon>Fischerella</taxon>
    </lineage>
</organism>
<dbReference type="RefSeq" id="WP_016867815.1">
    <property type="nucleotide sequence ID" value="NZ_CAWNVR010000335.1"/>
</dbReference>
<dbReference type="PANTHER" id="PTHR16263">
    <property type="entry name" value="TETRATRICOPEPTIDE REPEAT PROTEIN 38"/>
    <property type="match status" value="1"/>
</dbReference>
<protein>
    <recommendedName>
        <fullName evidence="2">Tetratricopeptide repeat protein 38</fullName>
    </recommendedName>
</protein>
<dbReference type="Gene3D" id="1.25.40.10">
    <property type="entry name" value="Tetratricopeptide repeat domain"/>
    <property type="match status" value="1"/>
</dbReference>
<dbReference type="EMBL" id="NRQW01000240">
    <property type="protein sequence ID" value="PLZ90196.1"/>
    <property type="molecule type" value="Genomic_DNA"/>
</dbReference>
<comment type="similarity">
    <text evidence="1">Belongs to the TTC38 family.</text>
</comment>
<keyword evidence="3" id="KW-0677">Repeat</keyword>
<dbReference type="InterPro" id="IPR011990">
    <property type="entry name" value="TPR-like_helical_dom_sf"/>
</dbReference>
<dbReference type="SUPFAM" id="SSF48452">
    <property type="entry name" value="TPR-like"/>
    <property type="match status" value="1"/>
</dbReference>
<evidence type="ECO:0000256" key="4">
    <source>
        <dbReference type="ARBA" id="ARBA00022803"/>
    </source>
</evidence>
<evidence type="ECO:0000313" key="6">
    <source>
        <dbReference type="Proteomes" id="UP000235036"/>
    </source>
</evidence>
<dbReference type="PANTHER" id="PTHR16263:SF4">
    <property type="entry name" value="TETRATRICOPEPTIDE REPEAT PROTEIN 38"/>
    <property type="match status" value="1"/>
</dbReference>
<dbReference type="AlphaFoldDB" id="A0A2N6K3L4"/>
<reference evidence="5 6" key="1">
    <citation type="submission" date="2017-08" db="EMBL/GenBank/DDBJ databases">
        <title>Genomes of Fischerella (Mastigocladus) sp. strains.</title>
        <authorList>
            <person name="Miller S.R."/>
        </authorList>
    </citation>
    <scope>NUCLEOTIDE SEQUENCE [LARGE SCALE GENOMIC DNA]</scope>
    <source>
        <strain evidence="5 6">CCMEE 5323</strain>
    </source>
</reference>
<evidence type="ECO:0000256" key="2">
    <source>
        <dbReference type="ARBA" id="ARBA00019992"/>
    </source>
</evidence>
<name>A0A2N6K3L4_FISMU</name>
<evidence type="ECO:0000256" key="1">
    <source>
        <dbReference type="ARBA" id="ARBA00005857"/>
    </source>
</evidence>
<accession>A0A2N6K3L4</accession>
<dbReference type="Proteomes" id="UP000235036">
    <property type="component" value="Unassembled WGS sequence"/>
</dbReference>
<evidence type="ECO:0000313" key="5">
    <source>
        <dbReference type="EMBL" id="PLZ90196.1"/>
    </source>
</evidence>